<dbReference type="InterPro" id="IPR001647">
    <property type="entry name" value="HTH_TetR"/>
</dbReference>
<dbReference type="GO" id="GO:0003677">
    <property type="term" value="F:DNA binding"/>
    <property type="evidence" value="ECO:0007669"/>
    <property type="project" value="UniProtKB-UniRule"/>
</dbReference>
<dbReference type="HOGENOM" id="CLU_087539_3_3_6"/>
<keyword evidence="1 2" id="KW-0238">DNA-binding</keyword>
<dbReference type="PROSITE" id="PS50977">
    <property type="entry name" value="HTH_TETR_2"/>
    <property type="match status" value="1"/>
</dbReference>
<dbReference type="PANTHER" id="PTHR43479">
    <property type="entry name" value="ACREF/ENVCD OPERON REPRESSOR-RELATED"/>
    <property type="match status" value="1"/>
</dbReference>
<organism evidence="4 5">
    <name type="scientific">Actinobacillus succinogenes (strain ATCC 55618 / DSM 22257 / CCUG 43843 / 130Z)</name>
    <dbReference type="NCBI Taxonomy" id="339671"/>
    <lineage>
        <taxon>Bacteria</taxon>
        <taxon>Pseudomonadati</taxon>
        <taxon>Pseudomonadota</taxon>
        <taxon>Gammaproteobacteria</taxon>
        <taxon>Pasteurellales</taxon>
        <taxon>Pasteurellaceae</taxon>
        <taxon>Actinobacillus</taxon>
    </lineage>
</organism>
<dbReference type="eggNOG" id="COG1309">
    <property type="taxonomic scope" value="Bacteria"/>
</dbReference>
<dbReference type="AlphaFoldDB" id="A6VR31"/>
<dbReference type="Gene3D" id="1.10.357.10">
    <property type="entry name" value="Tetracycline Repressor, domain 2"/>
    <property type="match status" value="1"/>
</dbReference>
<evidence type="ECO:0000256" key="1">
    <source>
        <dbReference type="ARBA" id="ARBA00023125"/>
    </source>
</evidence>
<name>A6VR31_ACTSZ</name>
<evidence type="ECO:0000313" key="5">
    <source>
        <dbReference type="Proteomes" id="UP000001114"/>
    </source>
</evidence>
<feature type="domain" description="HTH tetR-type" evidence="3">
    <location>
        <begin position="8"/>
        <end position="68"/>
    </location>
</feature>
<proteinExistence type="predicted"/>
<feature type="DNA-binding region" description="H-T-H motif" evidence="2">
    <location>
        <begin position="31"/>
        <end position="50"/>
    </location>
</feature>
<protein>
    <submittedName>
        <fullName evidence="4">Transcriptional regulator, TetR family</fullName>
    </submittedName>
</protein>
<evidence type="ECO:0000313" key="4">
    <source>
        <dbReference type="EMBL" id="ABR75428.1"/>
    </source>
</evidence>
<dbReference type="RefSeq" id="WP_012073804.1">
    <property type="nucleotide sequence ID" value="NC_009655.1"/>
</dbReference>
<sequence>MKTDLRILRTQKAIREAFLQLLNQKDYKEISVREILERAMVNRMTFYKYYSGIDDLVAKLIAEFKAFYAQSVYERFTSPNVAEFLQNNLPAFQEKIPLMLALQNIQTKRHHLYQDQLDIVKTVFLEKFAATAYDEFKDYQATMFAMAVVGTERYYAERGEPLPAEKLPEQWRHIAAALGGK</sequence>
<dbReference type="EMBL" id="CP000746">
    <property type="protein sequence ID" value="ABR75428.1"/>
    <property type="molecule type" value="Genomic_DNA"/>
</dbReference>
<keyword evidence="5" id="KW-1185">Reference proteome</keyword>
<dbReference type="Proteomes" id="UP000001114">
    <property type="component" value="Chromosome"/>
</dbReference>
<dbReference type="SUPFAM" id="SSF46689">
    <property type="entry name" value="Homeodomain-like"/>
    <property type="match status" value="1"/>
</dbReference>
<dbReference type="KEGG" id="asu:Asuc_2082"/>
<gene>
    <name evidence="4" type="ordered locus">Asuc_2082</name>
</gene>
<dbReference type="Pfam" id="PF00440">
    <property type="entry name" value="TetR_N"/>
    <property type="match status" value="1"/>
</dbReference>
<dbReference type="OrthoDB" id="9798857at2"/>
<dbReference type="PANTHER" id="PTHR43479:SF7">
    <property type="entry name" value="TETR-FAMILY TRANSCRIPTIONAL REGULATOR"/>
    <property type="match status" value="1"/>
</dbReference>
<evidence type="ECO:0000259" key="3">
    <source>
        <dbReference type="PROSITE" id="PS50977"/>
    </source>
</evidence>
<dbReference type="STRING" id="339671.Asuc_2082"/>
<accession>A6VR31</accession>
<dbReference type="InterPro" id="IPR009057">
    <property type="entry name" value="Homeodomain-like_sf"/>
</dbReference>
<dbReference type="InterPro" id="IPR050624">
    <property type="entry name" value="HTH-type_Tx_Regulator"/>
</dbReference>
<evidence type="ECO:0000256" key="2">
    <source>
        <dbReference type="PROSITE-ProRule" id="PRU00335"/>
    </source>
</evidence>
<reference evidence="5" key="1">
    <citation type="journal article" date="2010" name="BMC Genomics">
        <title>A genomic perspective on the potential of Actinobacillus succinogenes for industrial succinate production.</title>
        <authorList>
            <person name="McKinlay J.B."/>
            <person name="Laivenieks M."/>
            <person name="Schindler B.D."/>
            <person name="McKinlay A.A."/>
            <person name="Siddaramappa S."/>
            <person name="Challacombe J.F."/>
            <person name="Lowry S.R."/>
            <person name="Clum A."/>
            <person name="Lapidus A.L."/>
            <person name="Burkhart K.B."/>
            <person name="Harkins V."/>
            <person name="Vieille C."/>
        </authorList>
    </citation>
    <scope>NUCLEOTIDE SEQUENCE [LARGE SCALE GENOMIC DNA]</scope>
    <source>
        <strain evidence="5">ATCC 55618 / DSM 22257 / CCUG 43843 / 130Z</strain>
    </source>
</reference>